<evidence type="ECO:0000313" key="3">
    <source>
        <dbReference type="Proteomes" id="UP000286271"/>
    </source>
</evidence>
<accession>A0A3R6FM37</accession>
<dbReference type="Gene3D" id="2.180.10.10">
    <property type="entry name" value="RHS repeat-associated core"/>
    <property type="match status" value="1"/>
</dbReference>
<gene>
    <name evidence="2" type="ORF">DW707_09240</name>
</gene>
<proteinExistence type="predicted"/>
<name>A0A3R6FM37_9FIRM</name>
<dbReference type="NCBIfam" id="TIGR03696">
    <property type="entry name" value="Rhs_assc_core"/>
    <property type="match status" value="1"/>
</dbReference>
<organism evidence="2 3">
    <name type="scientific">Roseburia inulinivorans</name>
    <dbReference type="NCBI Taxonomy" id="360807"/>
    <lineage>
        <taxon>Bacteria</taxon>
        <taxon>Bacillati</taxon>
        <taxon>Bacillota</taxon>
        <taxon>Clostridia</taxon>
        <taxon>Lachnospirales</taxon>
        <taxon>Lachnospiraceae</taxon>
        <taxon>Roseburia</taxon>
    </lineage>
</organism>
<evidence type="ECO:0000313" key="2">
    <source>
        <dbReference type="EMBL" id="RHE97154.1"/>
    </source>
</evidence>
<feature type="region of interest" description="Disordered" evidence="1">
    <location>
        <begin position="338"/>
        <end position="370"/>
    </location>
</feature>
<evidence type="ECO:0008006" key="4">
    <source>
        <dbReference type="Google" id="ProtNLM"/>
    </source>
</evidence>
<comment type="caution">
    <text evidence="2">The sequence shown here is derived from an EMBL/GenBank/DDBJ whole genome shotgun (WGS) entry which is preliminary data.</text>
</comment>
<dbReference type="Proteomes" id="UP000286271">
    <property type="component" value="Unassembled WGS sequence"/>
</dbReference>
<reference evidence="2 3" key="1">
    <citation type="submission" date="2018-08" db="EMBL/GenBank/DDBJ databases">
        <title>A genome reference for cultivated species of the human gut microbiota.</title>
        <authorList>
            <person name="Zou Y."/>
            <person name="Xue W."/>
            <person name="Luo G."/>
        </authorList>
    </citation>
    <scope>NUCLEOTIDE SEQUENCE [LARGE SCALE GENOMIC DNA]</scope>
    <source>
        <strain evidence="2 3">AM27-11</strain>
    </source>
</reference>
<protein>
    <recommendedName>
        <fullName evidence="4">RHS repeat-associated core domain-containing protein</fullName>
    </recommendedName>
</protein>
<evidence type="ECO:0000256" key="1">
    <source>
        <dbReference type="SAM" id="MobiDB-lite"/>
    </source>
</evidence>
<sequence>MIEYLNDVNREHAEVLVEQNINGKTDTSYIYGAEINDGFDRISLDRFDGSTGYYLYDARGSVSGITNEEGQVYQSYRYSVTGEIAFGAPQYENEYAYNGESYNPNIESQYLRARYYCVVTATFLTEDSYLGSLTEPLTLNRYNYCVSSYLNYTDPSGNSTENDVDRILREYPILSNQKSEQAIAVESFVNGVLGSAAKVIIDKPTAAYMPGMAMEELYGGQYRFNERAYNNYVNLTETLIEALSKDATNKTAYYAGRCTGDVVITVVGGVEFVYGLITTISGGSGSAAALATGIGIVAEPVTIAVTAEGVVTVVDGVNTIHYGITAFKKDADKGKEAKEADSKAAESGSTTADIYSFGNKSAPRGARPQQDFNVENFDSIVGYNEFNELYKSLPWQYGGKK</sequence>
<dbReference type="InterPro" id="IPR022385">
    <property type="entry name" value="Rhs_assc_core"/>
</dbReference>
<dbReference type="AlphaFoldDB" id="A0A3R6FM37"/>
<dbReference type="EMBL" id="QSKW01000013">
    <property type="protein sequence ID" value="RHE97154.1"/>
    <property type="molecule type" value="Genomic_DNA"/>
</dbReference>